<feature type="non-terminal residue" evidence="1">
    <location>
        <position position="1"/>
    </location>
</feature>
<protein>
    <submittedName>
        <fullName evidence="1">Uncharacterized protein</fullName>
    </submittedName>
</protein>
<evidence type="ECO:0000313" key="1">
    <source>
        <dbReference type="EMBL" id="SVB17190.1"/>
    </source>
</evidence>
<accession>A0A382BTN6</accession>
<name>A0A382BTN6_9ZZZZ</name>
<proteinExistence type="predicted"/>
<feature type="non-terminal residue" evidence="1">
    <location>
        <position position="38"/>
    </location>
</feature>
<reference evidence="1" key="1">
    <citation type="submission" date="2018-05" db="EMBL/GenBank/DDBJ databases">
        <authorList>
            <person name="Lanie J.A."/>
            <person name="Ng W.-L."/>
            <person name="Kazmierczak K.M."/>
            <person name="Andrzejewski T.M."/>
            <person name="Davidsen T.M."/>
            <person name="Wayne K.J."/>
            <person name="Tettelin H."/>
            <person name="Glass J.I."/>
            <person name="Rusch D."/>
            <person name="Podicherti R."/>
            <person name="Tsui H.-C.T."/>
            <person name="Winkler M.E."/>
        </authorList>
    </citation>
    <scope>NUCLEOTIDE SEQUENCE</scope>
</reference>
<sequence>MNNQSALNSTSVRLAVLAALYPGIQLLAQDGLTLEEIV</sequence>
<organism evidence="1">
    <name type="scientific">marine metagenome</name>
    <dbReference type="NCBI Taxonomy" id="408172"/>
    <lineage>
        <taxon>unclassified sequences</taxon>
        <taxon>metagenomes</taxon>
        <taxon>ecological metagenomes</taxon>
    </lineage>
</organism>
<dbReference type="EMBL" id="UINC01031328">
    <property type="protein sequence ID" value="SVB17190.1"/>
    <property type="molecule type" value="Genomic_DNA"/>
</dbReference>
<dbReference type="AlphaFoldDB" id="A0A382BTN6"/>
<gene>
    <name evidence="1" type="ORF">METZ01_LOCUS170044</name>
</gene>